<dbReference type="PANTHER" id="PTHR43727">
    <property type="entry name" value="DIAMINOPIMELATE DECARBOXYLASE"/>
    <property type="match status" value="1"/>
</dbReference>
<dbReference type="EMBL" id="AEIU01000112">
    <property type="protein sequence ID" value="EFP94848.1"/>
    <property type="molecule type" value="Genomic_DNA"/>
</dbReference>
<dbReference type="GO" id="GO:0009089">
    <property type="term" value="P:lysine biosynthetic process via diaminopimelate"/>
    <property type="evidence" value="ECO:0007669"/>
    <property type="project" value="TreeGrafter"/>
</dbReference>
<dbReference type="AlphaFoldDB" id="E3BQ43"/>
<evidence type="ECO:0000313" key="7">
    <source>
        <dbReference type="Proteomes" id="UP000002943"/>
    </source>
</evidence>
<dbReference type="PANTHER" id="PTHR43727:SF2">
    <property type="entry name" value="GROUP IV DECARBOXYLASE"/>
    <property type="match status" value="1"/>
</dbReference>
<dbReference type="InterPro" id="IPR022644">
    <property type="entry name" value="De-COase2_N"/>
</dbReference>
<dbReference type="SUPFAM" id="SSF51419">
    <property type="entry name" value="PLP-binding barrel"/>
    <property type="match status" value="1"/>
</dbReference>
<comment type="cofactor">
    <cofactor evidence="1 4">
        <name>pyridoxal 5'-phosphate</name>
        <dbReference type="ChEBI" id="CHEBI:597326"/>
    </cofactor>
</comment>
<name>E3BQ43_9VIBR</name>
<dbReference type="SUPFAM" id="SSF50621">
    <property type="entry name" value="Alanine racemase C-terminal domain-like"/>
    <property type="match status" value="1"/>
</dbReference>
<evidence type="ECO:0000256" key="2">
    <source>
        <dbReference type="ARBA" id="ARBA00011738"/>
    </source>
</evidence>
<reference evidence="6 7" key="1">
    <citation type="journal article" date="2012" name="Int. J. Syst. Evol. Microbiol.">
        <title>Vibrio caribbeanicus sp. nov., isolated from the marine sponge Scleritoderma cyanea.</title>
        <authorList>
            <person name="Hoffmann M."/>
            <person name="Monday S.R."/>
            <person name="Allard M.W."/>
            <person name="Strain E.A."/>
            <person name="Whittaker P."/>
            <person name="Naum M."/>
            <person name="McCarthy P.J."/>
            <person name="Lopez J.V."/>
            <person name="Fischer M."/>
            <person name="Brown E.W."/>
        </authorList>
    </citation>
    <scope>NUCLEOTIDE SEQUENCE [LARGE SCALE GENOMIC DNA]</scope>
    <source>
        <strain evidence="6 7">ATCC BAA-2122</strain>
    </source>
</reference>
<dbReference type="GO" id="GO:0006596">
    <property type="term" value="P:polyamine biosynthetic process"/>
    <property type="evidence" value="ECO:0007669"/>
    <property type="project" value="InterPro"/>
</dbReference>
<sequence>MLNSSQLPLHVQQEVLQLAEQHAQPLCAYLYDLTALEQHIKQMKHVLPKNVELFYAAKANPSEPILRTLAPYVDGFEAASGGELVHLHQQQLNMPLIFGGPGKMPSELEQAIELNIDAIHVESLTELQRIATLTETLDRSATIFLRMNIDIGDITLSKLAMGGKPTPFGLDESELSNALTLLRDFPKVHLKGFHFHLMSHQLDVDRHLALMQRYFQVVKDWQARFQLDELMINLGGGMGINYQNNEQHFPWTEFCDKLEFLIAKEQVQDWKLRFECGRYISAPCGYYVMEVLDIKKNLGENFVIARGGTHHFRTPAAQSHDHPFAILPSNKPKTISLPLAQSQATFVGQLCTPKDVLARNQNIDHLDIGDYVVFTHAGAYAWNISHQNFLMHEPPIFHYFGKHKPS</sequence>
<dbReference type="CDD" id="cd06843">
    <property type="entry name" value="PLPDE_III_PvsE_like"/>
    <property type="match status" value="1"/>
</dbReference>
<dbReference type="STRING" id="796620.VIBC2010_16909"/>
<keyword evidence="3 4" id="KW-0663">Pyridoxal phosphate</keyword>
<dbReference type="Pfam" id="PF02784">
    <property type="entry name" value="Orn_Arg_deC_N"/>
    <property type="match status" value="1"/>
</dbReference>
<keyword evidence="7" id="KW-1185">Reference proteome</keyword>
<dbReference type="InterPro" id="IPR000183">
    <property type="entry name" value="Orn/DAP/Arg_de-COase"/>
</dbReference>
<dbReference type="Gene3D" id="2.40.37.10">
    <property type="entry name" value="Lyase, Ornithine Decarboxylase, Chain A, domain 1"/>
    <property type="match status" value="1"/>
</dbReference>
<feature type="modified residue" description="N6-(pyridoxal phosphate)lysine" evidence="4">
    <location>
        <position position="58"/>
    </location>
</feature>
<evidence type="ECO:0000259" key="5">
    <source>
        <dbReference type="Pfam" id="PF02784"/>
    </source>
</evidence>
<comment type="subunit">
    <text evidence="2">Homodimer.</text>
</comment>
<dbReference type="RefSeq" id="WP_009603306.1">
    <property type="nucleotide sequence ID" value="NZ_AEIU01000112.1"/>
</dbReference>
<protein>
    <submittedName>
        <fullName evidence="6">Vibrioferrin biosynthesis protein PvsE</fullName>
    </submittedName>
</protein>
<dbReference type="InterPro" id="IPR029066">
    <property type="entry name" value="PLP-binding_barrel"/>
</dbReference>
<dbReference type="InterPro" id="IPR002433">
    <property type="entry name" value="Orn_de-COase"/>
</dbReference>
<organism evidence="6 7">
    <name type="scientific">Vibrio caribbeanicus ATCC BAA-2122</name>
    <dbReference type="NCBI Taxonomy" id="796620"/>
    <lineage>
        <taxon>Bacteria</taxon>
        <taxon>Pseudomonadati</taxon>
        <taxon>Pseudomonadota</taxon>
        <taxon>Gammaproteobacteria</taxon>
        <taxon>Vibrionales</taxon>
        <taxon>Vibrionaceae</taxon>
        <taxon>Vibrio</taxon>
    </lineage>
</organism>
<feature type="domain" description="Orn/DAP/Arg decarboxylase 2 N-terminal" evidence="5">
    <location>
        <begin position="35"/>
        <end position="282"/>
    </location>
</feature>
<dbReference type="Proteomes" id="UP000002943">
    <property type="component" value="Unassembled WGS sequence"/>
</dbReference>
<dbReference type="PRINTS" id="PR01182">
    <property type="entry name" value="ORNDCRBXLASE"/>
</dbReference>
<dbReference type="eggNOG" id="COG0019">
    <property type="taxonomic scope" value="Bacteria"/>
</dbReference>
<dbReference type="Gene3D" id="3.20.20.10">
    <property type="entry name" value="Alanine racemase"/>
    <property type="match status" value="1"/>
</dbReference>
<feature type="active site" description="Proton donor" evidence="4">
    <location>
        <position position="351"/>
    </location>
</feature>
<dbReference type="OrthoDB" id="9802147at2"/>
<gene>
    <name evidence="6" type="ORF">VIBC2010_16909</name>
</gene>
<evidence type="ECO:0000313" key="6">
    <source>
        <dbReference type="EMBL" id="EFP94848.1"/>
    </source>
</evidence>
<dbReference type="PRINTS" id="PR01179">
    <property type="entry name" value="ODADCRBXLASE"/>
</dbReference>
<dbReference type="InterPro" id="IPR009006">
    <property type="entry name" value="Ala_racemase/Decarboxylase_C"/>
</dbReference>
<accession>E3BQ43</accession>
<comment type="caution">
    <text evidence="6">The sequence shown here is derived from an EMBL/GenBank/DDBJ whole genome shotgun (WGS) entry which is preliminary data.</text>
</comment>
<evidence type="ECO:0000256" key="4">
    <source>
        <dbReference type="PIRSR" id="PIRSR600183-50"/>
    </source>
</evidence>
<evidence type="ECO:0000256" key="3">
    <source>
        <dbReference type="ARBA" id="ARBA00022898"/>
    </source>
</evidence>
<evidence type="ECO:0000256" key="1">
    <source>
        <dbReference type="ARBA" id="ARBA00001933"/>
    </source>
</evidence>
<dbReference type="GO" id="GO:0008836">
    <property type="term" value="F:diaminopimelate decarboxylase activity"/>
    <property type="evidence" value="ECO:0007669"/>
    <property type="project" value="TreeGrafter"/>
</dbReference>
<proteinExistence type="predicted"/>